<dbReference type="CDD" id="cd06583">
    <property type="entry name" value="PGRP"/>
    <property type="match status" value="1"/>
</dbReference>
<dbReference type="AlphaFoldDB" id="A0AAW6LL71"/>
<gene>
    <name evidence="4" type="ORF">PXH69_21105</name>
</gene>
<comment type="similarity">
    <text evidence="1">Belongs to the N-acetylmuramoyl-L-alanine amidase 2 family.</text>
</comment>
<dbReference type="InterPro" id="IPR036505">
    <property type="entry name" value="Amidase/PGRP_sf"/>
</dbReference>
<keyword evidence="4" id="KW-0378">Hydrolase</keyword>
<reference evidence="4" key="1">
    <citation type="submission" date="2023-02" db="EMBL/GenBank/DDBJ databases">
        <title>A novel hydrolase synthesized by Rhodococcus erythropolis HQ is responsible for the detoxification of Zearalenone.</title>
        <authorList>
            <person name="Hu J."/>
            <person name="Xu J."/>
        </authorList>
    </citation>
    <scope>NUCLEOTIDE SEQUENCE</scope>
    <source>
        <strain evidence="4">HQ</strain>
    </source>
</reference>
<dbReference type="NCBIfam" id="TIGR01409">
    <property type="entry name" value="TAT_signal_seq"/>
    <property type="match status" value="1"/>
</dbReference>
<evidence type="ECO:0000313" key="5">
    <source>
        <dbReference type="Proteomes" id="UP001217325"/>
    </source>
</evidence>
<dbReference type="InterPro" id="IPR019546">
    <property type="entry name" value="TAT_signal_bac_arc"/>
</dbReference>
<dbReference type="GO" id="GO:0009253">
    <property type="term" value="P:peptidoglycan catabolic process"/>
    <property type="evidence" value="ECO:0007669"/>
    <property type="project" value="InterPro"/>
</dbReference>
<dbReference type="PANTHER" id="PTHR11022">
    <property type="entry name" value="PEPTIDOGLYCAN RECOGNITION PROTEIN"/>
    <property type="match status" value="1"/>
</dbReference>
<organism evidence="4 5">
    <name type="scientific">Rhodococcus qingshengii</name>
    <dbReference type="NCBI Taxonomy" id="334542"/>
    <lineage>
        <taxon>Bacteria</taxon>
        <taxon>Bacillati</taxon>
        <taxon>Actinomycetota</taxon>
        <taxon>Actinomycetes</taxon>
        <taxon>Mycobacteriales</taxon>
        <taxon>Nocardiaceae</taxon>
        <taxon>Rhodococcus</taxon>
        <taxon>Rhodococcus erythropolis group</taxon>
    </lineage>
</organism>
<evidence type="ECO:0000259" key="3">
    <source>
        <dbReference type="SMART" id="SM00701"/>
    </source>
</evidence>
<dbReference type="SMART" id="SM00701">
    <property type="entry name" value="PGRP"/>
    <property type="match status" value="1"/>
</dbReference>
<evidence type="ECO:0000313" key="4">
    <source>
        <dbReference type="EMBL" id="MDE8647474.1"/>
    </source>
</evidence>
<name>A0AAW6LL71_RHOSG</name>
<sequence>MTVSRRSFLQGSAAAGLIAATGLPGSPANAQTEDSPIPLGESLFFTVRADAGQHGHLGHARFTTTETAQHIVELVEDCHARDDDVGHTCSRLTPVPAGAASLEVLNSTNGPLTIALFGTQQPRQTRQSPLSTIDFIGIPVVSRAGWGADEALMTWNTEFSPTQLITVHHTASPTGFEPEYIGNYPEAVRSIYHFHATNSGRGWGDIGYHFLIDPDGTIYQGRCTGANEVPLLQPESPLGAGAEIVTAGHVYGANAGNIGICLIGNFMQTAPTTRAFSALRRLTDALCHALELDPGSDVRYVSPSTRREAVKPTLSGHRDWADYAGVTECPGNLLADRLNEIRTPRFTATGSFTS</sequence>
<evidence type="ECO:0000259" key="2">
    <source>
        <dbReference type="SMART" id="SM00644"/>
    </source>
</evidence>
<accession>A0AAW6LL71</accession>
<dbReference type="Pfam" id="PF01510">
    <property type="entry name" value="Amidase_2"/>
    <property type="match status" value="1"/>
</dbReference>
<dbReference type="Gene3D" id="3.40.80.10">
    <property type="entry name" value="Peptidoglycan recognition protein-like"/>
    <property type="match status" value="1"/>
</dbReference>
<dbReference type="SMART" id="SM00644">
    <property type="entry name" value="Ami_2"/>
    <property type="match status" value="1"/>
</dbReference>
<dbReference type="PANTHER" id="PTHR11022:SF41">
    <property type="entry name" value="PEPTIDOGLYCAN-RECOGNITION PROTEIN LC-RELATED"/>
    <property type="match status" value="1"/>
</dbReference>
<dbReference type="RefSeq" id="WP_275232061.1">
    <property type="nucleotide sequence ID" value="NZ_JARDXE010000014.1"/>
</dbReference>
<dbReference type="EC" id="3.5.1.28" evidence="4"/>
<proteinExistence type="inferred from homology"/>
<dbReference type="InterPro" id="IPR006619">
    <property type="entry name" value="PGRP_domain_met/bac"/>
</dbReference>
<dbReference type="EMBL" id="JARDXE010000014">
    <property type="protein sequence ID" value="MDE8647474.1"/>
    <property type="molecule type" value="Genomic_DNA"/>
</dbReference>
<feature type="domain" description="N-acetylmuramoyl-L-alanine amidase" evidence="2">
    <location>
        <begin position="154"/>
        <end position="331"/>
    </location>
</feature>
<protein>
    <submittedName>
        <fullName evidence="4">N-acetylmuramoyl-L-alanine amidase</fullName>
        <ecNumber evidence="4">3.5.1.28</ecNumber>
    </submittedName>
</protein>
<dbReference type="GO" id="GO:0008745">
    <property type="term" value="F:N-acetylmuramoyl-L-alanine amidase activity"/>
    <property type="evidence" value="ECO:0007669"/>
    <property type="project" value="UniProtKB-EC"/>
</dbReference>
<comment type="caution">
    <text evidence="4">The sequence shown here is derived from an EMBL/GenBank/DDBJ whole genome shotgun (WGS) entry which is preliminary data.</text>
</comment>
<dbReference type="InterPro" id="IPR015510">
    <property type="entry name" value="PGRP"/>
</dbReference>
<dbReference type="InterPro" id="IPR002502">
    <property type="entry name" value="Amidase_domain"/>
</dbReference>
<evidence type="ECO:0000256" key="1">
    <source>
        <dbReference type="ARBA" id="ARBA00007553"/>
    </source>
</evidence>
<dbReference type="SUPFAM" id="SSF55846">
    <property type="entry name" value="N-acetylmuramoyl-L-alanine amidase-like"/>
    <property type="match status" value="1"/>
</dbReference>
<dbReference type="PROSITE" id="PS51318">
    <property type="entry name" value="TAT"/>
    <property type="match status" value="1"/>
</dbReference>
<dbReference type="GO" id="GO:0008270">
    <property type="term" value="F:zinc ion binding"/>
    <property type="evidence" value="ECO:0007669"/>
    <property type="project" value="InterPro"/>
</dbReference>
<feature type="domain" description="Peptidoglycan recognition protein family" evidence="3">
    <location>
        <begin position="138"/>
        <end position="306"/>
    </location>
</feature>
<dbReference type="Proteomes" id="UP001217325">
    <property type="component" value="Unassembled WGS sequence"/>
</dbReference>
<dbReference type="InterPro" id="IPR006311">
    <property type="entry name" value="TAT_signal"/>
</dbReference>